<feature type="transmembrane region" description="Helical" evidence="1">
    <location>
        <begin position="36"/>
        <end position="57"/>
    </location>
</feature>
<dbReference type="KEGG" id="fpl:Ferp_2297"/>
<evidence type="ECO:0000313" key="2">
    <source>
        <dbReference type="EMBL" id="ADC66421.1"/>
    </source>
</evidence>
<evidence type="ECO:0000256" key="1">
    <source>
        <dbReference type="SAM" id="Phobius"/>
    </source>
</evidence>
<gene>
    <name evidence="2" type="ordered locus">Ferp_2297</name>
</gene>
<keyword evidence="1" id="KW-0812">Transmembrane</keyword>
<protein>
    <submittedName>
        <fullName evidence="2">Uncharacterized protein</fullName>
    </submittedName>
</protein>
<evidence type="ECO:0000313" key="3">
    <source>
        <dbReference type="Proteomes" id="UP000002613"/>
    </source>
</evidence>
<keyword evidence="3" id="KW-1185">Reference proteome</keyword>
<organism evidence="2 3">
    <name type="scientific">Ferroglobus placidus (strain DSM 10642 / AEDII12DO)</name>
    <dbReference type="NCBI Taxonomy" id="589924"/>
    <lineage>
        <taxon>Archaea</taxon>
        <taxon>Methanobacteriati</taxon>
        <taxon>Methanobacteriota</taxon>
        <taxon>Archaeoglobi</taxon>
        <taxon>Archaeoglobales</taxon>
        <taxon>Archaeoglobaceae</taxon>
        <taxon>Ferroglobus</taxon>
    </lineage>
</organism>
<dbReference type="EMBL" id="CP001899">
    <property type="protein sequence ID" value="ADC66421.1"/>
    <property type="molecule type" value="Genomic_DNA"/>
</dbReference>
<dbReference type="HOGENOM" id="CLU_1648242_0_0_2"/>
<reference evidence="3" key="1">
    <citation type="submission" date="2010-02" db="EMBL/GenBank/DDBJ databases">
        <title>Complete sequence of Ferroglobus placidus DSM 10642.</title>
        <authorList>
            <consortium name="US DOE Joint Genome Institute"/>
            <person name="Lucas S."/>
            <person name="Copeland A."/>
            <person name="Lapidus A."/>
            <person name="Cheng J.-F."/>
            <person name="Bruce D."/>
            <person name="Goodwin L."/>
            <person name="Pitluck S."/>
            <person name="Saunders E."/>
            <person name="Brettin T."/>
            <person name="Detter J.C."/>
            <person name="Han C."/>
            <person name="Tapia R."/>
            <person name="Larimer F."/>
            <person name="Land M."/>
            <person name="Hauser L."/>
            <person name="Kyrpides N."/>
            <person name="Ivanova N."/>
            <person name="Holmes D."/>
            <person name="Lovley D."/>
            <person name="Kyrpides N."/>
            <person name="Anderson I.J."/>
            <person name="Woyke T."/>
        </authorList>
    </citation>
    <scope>NUCLEOTIDE SEQUENCE [LARGE SCALE GENOMIC DNA]</scope>
    <source>
        <strain evidence="3">DSM 10642 / AEDII12DO</strain>
    </source>
</reference>
<keyword evidence="1" id="KW-0472">Membrane</keyword>
<sequence length="160" mass="18435">MNTNTLIDDIIDLFKAEKEICERDFLLHRNELKVDYNMLVSTLAIFISTITAAYNIFTHLYGSSSLLVLMMLLFVVITLVLFSLHFLLTSREKRKHIIEHIEMSVRLGIIIEALHIIKISGVPLDLTPVINVIKKRYHYTTTEIKSAMLTNDLSELWSLS</sequence>
<keyword evidence="1" id="KW-1133">Transmembrane helix</keyword>
<accession>D3S1F7</accession>
<proteinExistence type="predicted"/>
<dbReference type="AlphaFoldDB" id="D3S1F7"/>
<name>D3S1F7_FERPA</name>
<dbReference type="RefSeq" id="WP_012966758.1">
    <property type="nucleotide sequence ID" value="NC_013849.1"/>
</dbReference>
<dbReference type="PaxDb" id="589924-Ferp_2297"/>
<dbReference type="Proteomes" id="UP000002613">
    <property type="component" value="Chromosome"/>
</dbReference>
<reference evidence="2 3" key="2">
    <citation type="journal article" date="2011" name="Stand. Genomic Sci.">
        <title>Complete genome sequence of Ferroglobus placidus AEDII12DO.</title>
        <authorList>
            <person name="Anderson I."/>
            <person name="Risso C."/>
            <person name="Holmes D."/>
            <person name="Lucas S."/>
            <person name="Copeland A."/>
            <person name="Lapidus A."/>
            <person name="Cheng J.F."/>
            <person name="Bruce D."/>
            <person name="Goodwin L."/>
            <person name="Pitluck S."/>
            <person name="Saunders E."/>
            <person name="Brettin T."/>
            <person name="Detter J.C."/>
            <person name="Han C."/>
            <person name="Tapia R."/>
            <person name="Larimer F."/>
            <person name="Land M."/>
            <person name="Hauser L."/>
            <person name="Woyke T."/>
            <person name="Lovley D."/>
            <person name="Kyrpides N."/>
            <person name="Ivanova N."/>
        </authorList>
    </citation>
    <scope>NUCLEOTIDE SEQUENCE [LARGE SCALE GENOMIC DNA]</scope>
    <source>
        <strain evidence="3">DSM 10642 / AEDII12DO</strain>
    </source>
</reference>
<dbReference type="GeneID" id="8779837"/>
<feature type="transmembrane region" description="Helical" evidence="1">
    <location>
        <begin position="63"/>
        <end position="88"/>
    </location>
</feature>